<dbReference type="Proteomes" id="UP000287361">
    <property type="component" value="Unassembled WGS sequence"/>
</dbReference>
<dbReference type="Gene3D" id="1.10.260.40">
    <property type="entry name" value="lambda repressor-like DNA-binding domains"/>
    <property type="match status" value="1"/>
</dbReference>
<name>A0A401LA96_9FIRM</name>
<evidence type="ECO:0000259" key="2">
    <source>
        <dbReference type="PROSITE" id="PS50943"/>
    </source>
</evidence>
<dbReference type="SUPFAM" id="SSF47413">
    <property type="entry name" value="lambda repressor-like DNA-binding domains"/>
    <property type="match status" value="1"/>
</dbReference>
<proteinExistence type="predicted"/>
<dbReference type="PANTHER" id="PTHR46558:SF11">
    <property type="entry name" value="HTH-TYPE TRANSCRIPTIONAL REGULATOR XRE"/>
    <property type="match status" value="1"/>
</dbReference>
<reference evidence="3 4" key="1">
    <citation type="submission" date="2018-10" db="EMBL/GenBank/DDBJ databases">
        <title>Draft Genome Sequence of Anaerotignum sp. KCTC 15736.</title>
        <authorList>
            <person name="Choi S.H."/>
            <person name="Kim J.S."/>
            <person name="Kang S.W."/>
            <person name="Lee J.S."/>
            <person name="Park S.H."/>
        </authorList>
    </citation>
    <scope>NUCLEOTIDE SEQUENCE [LARGE SCALE GENOMIC DNA]</scope>
    <source>
        <strain evidence="3 4">KCTC 15736</strain>
    </source>
</reference>
<dbReference type="EMBL" id="BHVZ01000001">
    <property type="protein sequence ID" value="GCB28400.1"/>
    <property type="molecule type" value="Genomic_DNA"/>
</dbReference>
<comment type="caution">
    <text evidence="3">The sequence shown here is derived from an EMBL/GenBank/DDBJ whole genome shotgun (WGS) entry which is preliminary data.</text>
</comment>
<dbReference type="InterPro" id="IPR010982">
    <property type="entry name" value="Lambda_DNA-bd_dom_sf"/>
</dbReference>
<dbReference type="Pfam" id="PF01381">
    <property type="entry name" value="HTH_3"/>
    <property type="match status" value="1"/>
</dbReference>
<dbReference type="InterPro" id="IPR001387">
    <property type="entry name" value="Cro/C1-type_HTH"/>
</dbReference>
<accession>A0A401LA96</accession>
<evidence type="ECO:0000256" key="1">
    <source>
        <dbReference type="ARBA" id="ARBA00023125"/>
    </source>
</evidence>
<gene>
    <name evidence="3" type="ORF">KGMB03357_00610</name>
</gene>
<dbReference type="GO" id="GO:0003677">
    <property type="term" value="F:DNA binding"/>
    <property type="evidence" value="ECO:0007669"/>
    <property type="project" value="UniProtKB-KW"/>
</dbReference>
<dbReference type="CDD" id="cd00093">
    <property type="entry name" value="HTH_XRE"/>
    <property type="match status" value="1"/>
</dbReference>
<protein>
    <recommendedName>
        <fullName evidence="2">HTH cro/C1-type domain-containing protein</fullName>
    </recommendedName>
</protein>
<dbReference type="AlphaFoldDB" id="A0A401LA96"/>
<dbReference type="OrthoDB" id="9801008at2"/>
<keyword evidence="1" id="KW-0238">DNA-binding</keyword>
<feature type="domain" description="HTH cro/C1-type" evidence="2">
    <location>
        <begin position="7"/>
        <end position="61"/>
    </location>
</feature>
<dbReference type="PANTHER" id="PTHR46558">
    <property type="entry name" value="TRACRIPTIONAL REGULATORY PROTEIN-RELATED-RELATED"/>
    <property type="match status" value="1"/>
</dbReference>
<sequence>MEFKDRLKALRKEKKLTQVKLGEMLNYGYTAIANYESGRNQPSISDLKKIASIFNVSMDYLLGVNDIRYPYVIDDETATFNEFRRYYTLLEEDSKADLLLYMEFLVERQNRMKAIPDLKYEDYELKNTIQKAAQKPVAYRKE</sequence>
<keyword evidence="4" id="KW-1185">Reference proteome</keyword>
<organism evidence="3 4">
    <name type="scientific">Anaerotignum faecicola</name>
    <dbReference type="NCBI Taxonomy" id="2358141"/>
    <lineage>
        <taxon>Bacteria</taxon>
        <taxon>Bacillati</taxon>
        <taxon>Bacillota</taxon>
        <taxon>Clostridia</taxon>
        <taxon>Lachnospirales</taxon>
        <taxon>Anaerotignaceae</taxon>
        <taxon>Anaerotignum</taxon>
    </lineage>
</organism>
<evidence type="ECO:0000313" key="4">
    <source>
        <dbReference type="Proteomes" id="UP000287361"/>
    </source>
</evidence>
<evidence type="ECO:0000313" key="3">
    <source>
        <dbReference type="EMBL" id="GCB28400.1"/>
    </source>
</evidence>
<dbReference type="PROSITE" id="PS50943">
    <property type="entry name" value="HTH_CROC1"/>
    <property type="match status" value="1"/>
</dbReference>
<dbReference type="SMART" id="SM00530">
    <property type="entry name" value="HTH_XRE"/>
    <property type="match status" value="1"/>
</dbReference>